<sequence length="109" mass="12548">VLSSDAFLFKSKYYDTCNCCRISRAEKRNAKKNKSLDDSDLEQVFIEIISIQKINNYIANAIDDLNDYAELSLTFCVRPDEATIKDINTDIRIMAKLIINKIEEGNNYN</sequence>
<evidence type="ECO:0000313" key="1">
    <source>
        <dbReference type="EMBL" id="CAG8660528.1"/>
    </source>
</evidence>
<accession>A0ACA9NQ99</accession>
<dbReference type="EMBL" id="CAJVPU010017591">
    <property type="protein sequence ID" value="CAG8660528.1"/>
    <property type="molecule type" value="Genomic_DNA"/>
</dbReference>
<proteinExistence type="predicted"/>
<organism evidence="1 2">
    <name type="scientific">Dentiscutata heterogama</name>
    <dbReference type="NCBI Taxonomy" id="1316150"/>
    <lineage>
        <taxon>Eukaryota</taxon>
        <taxon>Fungi</taxon>
        <taxon>Fungi incertae sedis</taxon>
        <taxon>Mucoromycota</taxon>
        <taxon>Glomeromycotina</taxon>
        <taxon>Glomeromycetes</taxon>
        <taxon>Diversisporales</taxon>
        <taxon>Gigasporaceae</taxon>
        <taxon>Dentiscutata</taxon>
    </lineage>
</organism>
<keyword evidence="2" id="KW-1185">Reference proteome</keyword>
<dbReference type="Proteomes" id="UP000789702">
    <property type="component" value="Unassembled WGS sequence"/>
</dbReference>
<reference evidence="1" key="1">
    <citation type="submission" date="2021-06" db="EMBL/GenBank/DDBJ databases">
        <authorList>
            <person name="Kallberg Y."/>
            <person name="Tangrot J."/>
            <person name="Rosling A."/>
        </authorList>
    </citation>
    <scope>NUCLEOTIDE SEQUENCE</scope>
    <source>
        <strain evidence="1">IL203A</strain>
    </source>
</reference>
<name>A0ACA9NQ99_9GLOM</name>
<evidence type="ECO:0000313" key="2">
    <source>
        <dbReference type="Proteomes" id="UP000789702"/>
    </source>
</evidence>
<feature type="non-terminal residue" evidence="1">
    <location>
        <position position="1"/>
    </location>
</feature>
<comment type="caution">
    <text evidence="1">The sequence shown here is derived from an EMBL/GenBank/DDBJ whole genome shotgun (WGS) entry which is preliminary data.</text>
</comment>
<protein>
    <submittedName>
        <fullName evidence="1">12100_t:CDS:1</fullName>
    </submittedName>
</protein>
<gene>
    <name evidence="1" type="ORF">DHETER_LOCUS9731</name>
</gene>